<dbReference type="OrthoDB" id="4411718at2"/>
<dbReference type="STRING" id="161895.CPHO_11570"/>
<dbReference type="KEGG" id="cpho:CPHO_11570"/>
<dbReference type="EMBL" id="CP009249">
    <property type="protein sequence ID" value="APT93808.1"/>
    <property type="molecule type" value="Genomic_DNA"/>
</dbReference>
<proteinExistence type="predicted"/>
<evidence type="ECO:0000313" key="2">
    <source>
        <dbReference type="Proteomes" id="UP000185491"/>
    </source>
</evidence>
<evidence type="ECO:0000313" key="1">
    <source>
        <dbReference type="EMBL" id="APT93808.1"/>
    </source>
</evidence>
<protein>
    <submittedName>
        <fullName evidence="1">Uncharacterized protein</fullName>
    </submittedName>
</protein>
<gene>
    <name evidence="1" type="ORF">CPHO_11570</name>
</gene>
<dbReference type="AlphaFoldDB" id="A0A1L7D6P1"/>
<keyword evidence="2" id="KW-1185">Reference proteome</keyword>
<name>A0A1L7D6P1_9CORY</name>
<dbReference type="Proteomes" id="UP000185491">
    <property type="component" value="Chromosome"/>
</dbReference>
<accession>A0A1L7D6P1</accession>
<organism evidence="1 2">
    <name type="scientific">Corynebacterium phocae</name>
    <dbReference type="NCBI Taxonomy" id="161895"/>
    <lineage>
        <taxon>Bacteria</taxon>
        <taxon>Bacillati</taxon>
        <taxon>Actinomycetota</taxon>
        <taxon>Actinomycetes</taxon>
        <taxon>Mycobacteriales</taxon>
        <taxon>Corynebacteriaceae</taxon>
        <taxon>Corynebacterium</taxon>
    </lineage>
</organism>
<sequence length="68" mass="7664">MPDYIVYLGRDIKRDEAGRDIKIWDLPAAGSMEETRELADDLEARVLYMLNRLEIAPVTAGQKATVKA</sequence>
<reference evidence="1 2" key="1">
    <citation type="submission" date="2014-08" db="EMBL/GenBank/DDBJ databases">
        <title>Complete genome sequence of Corynebacterium phocae M408/89/1(T)(=DSM 44612(T)), isolated from the common seal (Phoca vitulina).</title>
        <authorList>
            <person name="Ruckert C."/>
            <person name="Albersmeier A."/>
            <person name="Winkler A."/>
            <person name="Kalinowski J."/>
        </authorList>
    </citation>
    <scope>NUCLEOTIDE SEQUENCE [LARGE SCALE GENOMIC DNA]</scope>
    <source>
        <strain evidence="1 2">M408/89/1</strain>
    </source>
</reference>